<comment type="subcellular location">
    <subcellularLocation>
        <location evidence="4">Secreted</location>
        <location evidence="4">Extracellular space</location>
        <location evidence="4">Apoplast</location>
    </subcellularLocation>
</comment>
<reference evidence="5" key="1">
    <citation type="submission" date="2020-01" db="EMBL/GenBank/DDBJ databases">
        <title>Genome sequence of Kobresia littledalei, the first chromosome-level genome in the family Cyperaceae.</title>
        <authorList>
            <person name="Qu G."/>
        </authorList>
    </citation>
    <scope>NUCLEOTIDE SEQUENCE</scope>
    <source>
        <strain evidence="5">C.B.Clarke</strain>
        <tissue evidence="5">Leaf</tissue>
    </source>
</reference>
<comment type="similarity">
    <text evidence="1 4">Belongs to the plant dirigent protein family.</text>
</comment>
<dbReference type="OrthoDB" id="674221at2759"/>
<organism evidence="5 6">
    <name type="scientific">Carex littledalei</name>
    <dbReference type="NCBI Taxonomy" id="544730"/>
    <lineage>
        <taxon>Eukaryota</taxon>
        <taxon>Viridiplantae</taxon>
        <taxon>Streptophyta</taxon>
        <taxon>Embryophyta</taxon>
        <taxon>Tracheophyta</taxon>
        <taxon>Spermatophyta</taxon>
        <taxon>Magnoliopsida</taxon>
        <taxon>Liliopsida</taxon>
        <taxon>Poales</taxon>
        <taxon>Cyperaceae</taxon>
        <taxon>Cyperoideae</taxon>
        <taxon>Cariceae</taxon>
        <taxon>Carex</taxon>
        <taxon>Carex subgen. Euthyceras</taxon>
    </lineage>
</organism>
<comment type="subunit">
    <text evidence="2 4">Homodimer.</text>
</comment>
<dbReference type="Proteomes" id="UP000623129">
    <property type="component" value="Unassembled WGS sequence"/>
</dbReference>
<evidence type="ECO:0000256" key="4">
    <source>
        <dbReference type="RuleBase" id="RU363099"/>
    </source>
</evidence>
<evidence type="ECO:0000256" key="1">
    <source>
        <dbReference type="ARBA" id="ARBA00010746"/>
    </source>
</evidence>
<accession>A0A833VMH3</accession>
<comment type="function">
    <text evidence="4">Dirigent proteins impart stereoselectivity on the phenoxy radical-coupling reaction, yielding optically active lignans from two molecules of coniferyl alcohol in the biosynthesis of lignans, flavonolignans, and alkaloids and thus plays a central role in plant secondary metabolism.</text>
</comment>
<dbReference type="PANTHER" id="PTHR21495">
    <property type="entry name" value="NUCLEOPORIN-RELATED"/>
    <property type="match status" value="1"/>
</dbReference>
<dbReference type="InterPro" id="IPR004265">
    <property type="entry name" value="Dirigent"/>
</dbReference>
<dbReference type="InterPro" id="IPR044859">
    <property type="entry name" value="Allene_oxi_cyc_Dirigent"/>
</dbReference>
<comment type="caution">
    <text evidence="5">The sequence shown here is derived from an EMBL/GenBank/DDBJ whole genome shotgun (WGS) entry which is preliminary data.</text>
</comment>
<protein>
    <recommendedName>
        <fullName evidence="4">Dirigent protein</fullName>
    </recommendedName>
</protein>
<keyword evidence="3 4" id="KW-0964">Secreted</keyword>
<dbReference type="Gene3D" id="2.40.480.10">
    <property type="entry name" value="Allene oxide cyclase-like"/>
    <property type="match status" value="1"/>
</dbReference>
<dbReference type="AlphaFoldDB" id="A0A833VMH3"/>
<name>A0A833VMH3_9POAL</name>
<keyword evidence="4" id="KW-0052">Apoplast</keyword>
<gene>
    <name evidence="5" type="ORF">FCM35_KLT05681</name>
</gene>
<proteinExistence type="inferred from homology"/>
<dbReference type="Pfam" id="PF03018">
    <property type="entry name" value="Dirigent"/>
    <property type="match status" value="1"/>
</dbReference>
<evidence type="ECO:0000256" key="2">
    <source>
        <dbReference type="ARBA" id="ARBA00011738"/>
    </source>
</evidence>
<evidence type="ECO:0000313" key="5">
    <source>
        <dbReference type="EMBL" id="KAF3328603.1"/>
    </source>
</evidence>
<sequence>MTKSTFNIAPVSALQKNELYFHMYLHHTPLGSNRNQSGIVNPNLPNSFGWTVVNDWPLYDALGPNAKVIARAQGLHIQTGMSSQKYQNYLSIVFEDARFKGSTLQVMGPVVEGGEWAIVGGTGEFPMARGVIYKKFHEQKKDGNIMELDIHAFYSAVRPWSLGV</sequence>
<dbReference type="GO" id="GO:0009699">
    <property type="term" value="P:phenylpropanoid biosynthetic process"/>
    <property type="evidence" value="ECO:0007669"/>
    <property type="project" value="UniProtKB-ARBA"/>
</dbReference>
<evidence type="ECO:0000313" key="6">
    <source>
        <dbReference type="Proteomes" id="UP000623129"/>
    </source>
</evidence>
<dbReference type="EMBL" id="SWLB01000015">
    <property type="protein sequence ID" value="KAF3328603.1"/>
    <property type="molecule type" value="Genomic_DNA"/>
</dbReference>
<dbReference type="GO" id="GO:0048046">
    <property type="term" value="C:apoplast"/>
    <property type="evidence" value="ECO:0007669"/>
    <property type="project" value="UniProtKB-SubCell"/>
</dbReference>
<keyword evidence="6" id="KW-1185">Reference proteome</keyword>
<evidence type="ECO:0000256" key="3">
    <source>
        <dbReference type="ARBA" id="ARBA00022525"/>
    </source>
</evidence>